<sequence length="242" mass="27692">MVHGCISAENEFKAWKTRKNGIGFAKDSENLELYSFVDCFEIILCKFGYLLFVGSRDKSIQAWNLKDLKTPFLQKSDVHTSWIKNLVGLSKNQLLSFGYDGSITLWDIEFQNLQRISTICLKSIVLDFALNSFHLFTLSGDNIIRMISHSTNKLILKWAVTYFKSQTTAITCNEMNDTVFYCSNKNGWIASLNTKNWKKLNSIKLENITVLTMKLINNEIYCGLDNGDLIILSSTLKILRVQ</sequence>
<evidence type="ECO:0000313" key="2">
    <source>
        <dbReference type="WBParaSite" id="PDA_v2.g17859.t1"/>
    </source>
</evidence>
<accession>A0A914PHQ9</accession>
<organism evidence="1 2">
    <name type="scientific">Panagrolaimus davidi</name>
    <dbReference type="NCBI Taxonomy" id="227884"/>
    <lineage>
        <taxon>Eukaryota</taxon>
        <taxon>Metazoa</taxon>
        <taxon>Ecdysozoa</taxon>
        <taxon>Nematoda</taxon>
        <taxon>Chromadorea</taxon>
        <taxon>Rhabditida</taxon>
        <taxon>Tylenchina</taxon>
        <taxon>Panagrolaimomorpha</taxon>
        <taxon>Panagrolaimoidea</taxon>
        <taxon>Panagrolaimidae</taxon>
        <taxon>Panagrolaimus</taxon>
    </lineage>
</organism>
<name>A0A914PHQ9_9BILA</name>
<dbReference type="Proteomes" id="UP000887578">
    <property type="component" value="Unplaced"/>
</dbReference>
<dbReference type="InterPro" id="IPR015943">
    <property type="entry name" value="WD40/YVTN_repeat-like_dom_sf"/>
</dbReference>
<keyword evidence="1" id="KW-1185">Reference proteome</keyword>
<protein>
    <submittedName>
        <fullName evidence="2">Uncharacterized protein</fullName>
    </submittedName>
</protein>
<evidence type="ECO:0000313" key="1">
    <source>
        <dbReference type="Proteomes" id="UP000887578"/>
    </source>
</evidence>
<dbReference type="AlphaFoldDB" id="A0A914PHQ9"/>
<dbReference type="InterPro" id="IPR036322">
    <property type="entry name" value="WD40_repeat_dom_sf"/>
</dbReference>
<dbReference type="Gene3D" id="2.130.10.10">
    <property type="entry name" value="YVTN repeat-like/Quinoprotein amine dehydrogenase"/>
    <property type="match status" value="1"/>
</dbReference>
<dbReference type="SUPFAM" id="SSF50978">
    <property type="entry name" value="WD40 repeat-like"/>
    <property type="match status" value="1"/>
</dbReference>
<dbReference type="WBParaSite" id="PDA_v2.g17859.t1">
    <property type="protein sequence ID" value="PDA_v2.g17859.t1"/>
    <property type="gene ID" value="PDA_v2.g17859"/>
</dbReference>
<reference evidence="2" key="1">
    <citation type="submission" date="2022-11" db="UniProtKB">
        <authorList>
            <consortium name="WormBaseParasite"/>
        </authorList>
    </citation>
    <scope>IDENTIFICATION</scope>
</reference>
<proteinExistence type="predicted"/>